<sequence length="59" mass="6924">LERILDELDKNILGKSLQSYLETGSEKYVYGLKSKDLPRELNELGRVYHMVYNEISKSF</sequence>
<evidence type="ECO:0000313" key="1">
    <source>
        <dbReference type="EMBL" id="KKM68829.1"/>
    </source>
</evidence>
<reference evidence="1" key="1">
    <citation type="journal article" date="2015" name="Nature">
        <title>Complex archaea that bridge the gap between prokaryotes and eukaryotes.</title>
        <authorList>
            <person name="Spang A."/>
            <person name="Saw J.H."/>
            <person name="Jorgensen S.L."/>
            <person name="Zaremba-Niedzwiedzka K."/>
            <person name="Martijn J."/>
            <person name="Lind A.E."/>
            <person name="van Eijk R."/>
            <person name="Schleper C."/>
            <person name="Guy L."/>
            <person name="Ettema T.J."/>
        </authorList>
    </citation>
    <scope>NUCLEOTIDE SEQUENCE</scope>
</reference>
<comment type="caution">
    <text evidence="1">The sequence shown here is derived from an EMBL/GenBank/DDBJ whole genome shotgun (WGS) entry which is preliminary data.</text>
</comment>
<feature type="non-terminal residue" evidence="1">
    <location>
        <position position="1"/>
    </location>
</feature>
<name>A0A0F9JG70_9ZZZZ</name>
<proteinExistence type="predicted"/>
<dbReference type="AlphaFoldDB" id="A0A0F9JG70"/>
<protein>
    <submittedName>
        <fullName evidence="1">Uncharacterized protein</fullName>
    </submittedName>
</protein>
<dbReference type="EMBL" id="LAZR01010098">
    <property type="protein sequence ID" value="KKM68829.1"/>
    <property type="molecule type" value="Genomic_DNA"/>
</dbReference>
<gene>
    <name evidence="1" type="ORF">LCGC14_1456920</name>
</gene>
<accession>A0A0F9JG70</accession>
<organism evidence="1">
    <name type="scientific">marine sediment metagenome</name>
    <dbReference type="NCBI Taxonomy" id="412755"/>
    <lineage>
        <taxon>unclassified sequences</taxon>
        <taxon>metagenomes</taxon>
        <taxon>ecological metagenomes</taxon>
    </lineage>
</organism>